<evidence type="ECO:0000256" key="5">
    <source>
        <dbReference type="ARBA" id="ARBA00023136"/>
    </source>
</evidence>
<sequence length="399" mass="45912">MLYLWRRRVRHLLQRIYNFPRDTRKWVRWKYELFIFTMTALFYNEFVNMGYCLEVMMEPMVWVVDHFTKILGPILVFGVVSLTSSVVSIVYIIGLPYYWEKSPELTCFLMVLGHWILINVIFHFIMAAITEPGTPQKGILISEAVSVCKKCIAPKSPRTHHCSVCNRCILKMDHHCPWLNNCVGHFNHRYFFMYMVYMTLGTVFIMSLGLEIAYYEIWLGGETGGGLIDALDLVLEDRSSQEEEELEGYPVRVNGTHMMPVYGGTVGSPVPLEPSDNEAETELGSYWYRFSIMYTGMLTTGVFFSLGGLATWHGRLISKGETSIEAHINKKETERLEKINQEYRNPYNFGVTENWKIFLGVTHGRGLRHILLPSWHPPEGNGLTWPNAIITAASHDKAA</sequence>
<dbReference type="Proteomes" id="UP000747542">
    <property type="component" value="Unassembled WGS sequence"/>
</dbReference>
<comment type="domain">
    <text evidence="7">The DHHC domain is required for palmitoyltransferase activity.</text>
</comment>
<name>A0A8J5N5C4_HOMAM</name>
<comment type="similarity">
    <text evidence="7">Belongs to the DHHC palmitoyltransferase family.</text>
</comment>
<evidence type="ECO:0000259" key="8">
    <source>
        <dbReference type="Pfam" id="PF01529"/>
    </source>
</evidence>
<organism evidence="9 10">
    <name type="scientific">Homarus americanus</name>
    <name type="common">American lobster</name>
    <dbReference type="NCBI Taxonomy" id="6706"/>
    <lineage>
        <taxon>Eukaryota</taxon>
        <taxon>Metazoa</taxon>
        <taxon>Ecdysozoa</taxon>
        <taxon>Arthropoda</taxon>
        <taxon>Crustacea</taxon>
        <taxon>Multicrustacea</taxon>
        <taxon>Malacostraca</taxon>
        <taxon>Eumalacostraca</taxon>
        <taxon>Eucarida</taxon>
        <taxon>Decapoda</taxon>
        <taxon>Pleocyemata</taxon>
        <taxon>Astacidea</taxon>
        <taxon>Nephropoidea</taxon>
        <taxon>Nephropidae</taxon>
        <taxon>Homarus</taxon>
    </lineage>
</organism>
<reference evidence="9" key="1">
    <citation type="journal article" date="2021" name="Sci. Adv.">
        <title>The American lobster genome reveals insights on longevity, neural, and immune adaptations.</title>
        <authorList>
            <person name="Polinski J.M."/>
            <person name="Zimin A.V."/>
            <person name="Clark K.F."/>
            <person name="Kohn A.B."/>
            <person name="Sadowski N."/>
            <person name="Timp W."/>
            <person name="Ptitsyn A."/>
            <person name="Khanna P."/>
            <person name="Romanova D.Y."/>
            <person name="Williams P."/>
            <person name="Greenwood S.J."/>
            <person name="Moroz L.L."/>
            <person name="Walt D.R."/>
            <person name="Bodnar A.G."/>
        </authorList>
    </citation>
    <scope>NUCLEOTIDE SEQUENCE</scope>
    <source>
        <strain evidence="9">GMGI-L3</strain>
    </source>
</reference>
<feature type="transmembrane region" description="Helical" evidence="7">
    <location>
        <begin position="292"/>
        <end position="312"/>
    </location>
</feature>
<keyword evidence="3 7" id="KW-0812">Transmembrane</keyword>
<gene>
    <name evidence="9" type="primary">Zdhhc16a-L</name>
    <name evidence="9" type="ORF">Hamer_G008652</name>
</gene>
<comment type="subcellular location">
    <subcellularLocation>
        <location evidence="1">Membrane</location>
        <topology evidence="1">Multi-pass membrane protein</topology>
    </subcellularLocation>
</comment>
<feature type="domain" description="Palmitoyltransferase DHHC" evidence="8">
    <location>
        <begin position="146"/>
        <end position="216"/>
    </location>
</feature>
<keyword evidence="2 7" id="KW-0808">Transferase</keyword>
<keyword evidence="5 7" id="KW-0472">Membrane</keyword>
<dbReference type="EC" id="2.3.1.225" evidence="7"/>
<evidence type="ECO:0000256" key="4">
    <source>
        <dbReference type="ARBA" id="ARBA00022989"/>
    </source>
</evidence>
<dbReference type="PROSITE" id="PS50216">
    <property type="entry name" value="DHHC"/>
    <property type="match status" value="1"/>
</dbReference>
<evidence type="ECO:0000256" key="2">
    <source>
        <dbReference type="ARBA" id="ARBA00022679"/>
    </source>
</evidence>
<keyword evidence="4 7" id="KW-1133">Transmembrane helix</keyword>
<evidence type="ECO:0000256" key="1">
    <source>
        <dbReference type="ARBA" id="ARBA00004141"/>
    </source>
</evidence>
<feature type="transmembrane region" description="Helical" evidence="7">
    <location>
        <begin position="191"/>
        <end position="210"/>
    </location>
</feature>
<comment type="catalytic activity">
    <reaction evidence="7">
        <text>L-cysteinyl-[protein] + hexadecanoyl-CoA = S-hexadecanoyl-L-cysteinyl-[protein] + CoA</text>
        <dbReference type="Rhea" id="RHEA:36683"/>
        <dbReference type="Rhea" id="RHEA-COMP:10131"/>
        <dbReference type="Rhea" id="RHEA-COMP:11032"/>
        <dbReference type="ChEBI" id="CHEBI:29950"/>
        <dbReference type="ChEBI" id="CHEBI:57287"/>
        <dbReference type="ChEBI" id="CHEBI:57379"/>
        <dbReference type="ChEBI" id="CHEBI:74151"/>
        <dbReference type="EC" id="2.3.1.225"/>
    </reaction>
</comment>
<evidence type="ECO:0000256" key="7">
    <source>
        <dbReference type="RuleBase" id="RU079119"/>
    </source>
</evidence>
<evidence type="ECO:0000313" key="9">
    <source>
        <dbReference type="EMBL" id="KAG7173125.1"/>
    </source>
</evidence>
<proteinExistence type="inferred from homology"/>
<dbReference type="GO" id="GO:0019706">
    <property type="term" value="F:protein-cysteine S-palmitoyltransferase activity"/>
    <property type="evidence" value="ECO:0007669"/>
    <property type="project" value="UniProtKB-EC"/>
</dbReference>
<dbReference type="OrthoDB" id="331948at2759"/>
<dbReference type="InterPro" id="IPR039859">
    <property type="entry name" value="PFA4/ZDH16/20/ERF2-like"/>
</dbReference>
<dbReference type="Pfam" id="PF01529">
    <property type="entry name" value="DHHC"/>
    <property type="match status" value="1"/>
</dbReference>
<feature type="transmembrane region" description="Helical" evidence="7">
    <location>
        <begin position="31"/>
        <end position="51"/>
    </location>
</feature>
<evidence type="ECO:0000256" key="6">
    <source>
        <dbReference type="ARBA" id="ARBA00023315"/>
    </source>
</evidence>
<keyword evidence="6 7" id="KW-0012">Acyltransferase</keyword>
<dbReference type="PANTHER" id="PTHR12246">
    <property type="entry name" value="PALMITOYLTRANSFERASE ZDHHC16"/>
    <property type="match status" value="1"/>
</dbReference>
<dbReference type="EMBL" id="JAHLQT010010178">
    <property type="protein sequence ID" value="KAG7173125.1"/>
    <property type="molecule type" value="Genomic_DNA"/>
</dbReference>
<comment type="caution">
    <text evidence="9">The sequence shown here is derived from an EMBL/GenBank/DDBJ whole genome shotgun (WGS) entry which is preliminary data.</text>
</comment>
<accession>A0A8J5N5C4</accession>
<evidence type="ECO:0000256" key="3">
    <source>
        <dbReference type="ARBA" id="ARBA00022692"/>
    </source>
</evidence>
<feature type="transmembrane region" description="Helical" evidence="7">
    <location>
        <begin position="71"/>
        <end position="93"/>
    </location>
</feature>
<dbReference type="AlphaFoldDB" id="A0A8J5N5C4"/>
<protein>
    <recommendedName>
        <fullName evidence="7">Palmitoyltransferase</fullName>
        <ecNumber evidence="7">2.3.1.225</ecNumber>
    </recommendedName>
</protein>
<dbReference type="InterPro" id="IPR001594">
    <property type="entry name" value="Palmitoyltrfase_DHHC"/>
</dbReference>
<feature type="transmembrane region" description="Helical" evidence="7">
    <location>
        <begin position="105"/>
        <end position="129"/>
    </location>
</feature>
<dbReference type="GO" id="GO:0016020">
    <property type="term" value="C:membrane"/>
    <property type="evidence" value="ECO:0007669"/>
    <property type="project" value="UniProtKB-SubCell"/>
</dbReference>
<keyword evidence="10" id="KW-1185">Reference proteome</keyword>
<evidence type="ECO:0000313" key="10">
    <source>
        <dbReference type="Proteomes" id="UP000747542"/>
    </source>
</evidence>